<keyword evidence="1" id="KW-0732">Signal</keyword>
<name>A1WUD4_HALHL</name>
<proteinExistence type="predicted"/>
<dbReference type="OrthoDB" id="5799683at2"/>
<feature type="signal peptide" evidence="1">
    <location>
        <begin position="1"/>
        <end position="29"/>
    </location>
</feature>
<evidence type="ECO:0000313" key="3">
    <source>
        <dbReference type="Proteomes" id="UP000000647"/>
    </source>
</evidence>
<dbReference type="RefSeq" id="WP_011813319.1">
    <property type="nucleotide sequence ID" value="NC_008789.1"/>
</dbReference>
<dbReference type="AlphaFoldDB" id="A1WUD4"/>
<dbReference type="SUPFAM" id="SSF56925">
    <property type="entry name" value="OMPA-like"/>
    <property type="match status" value="1"/>
</dbReference>
<dbReference type="KEGG" id="hha:Hhal_0509"/>
<sequence>MRRPGIGVRRGAITLAAVAGIVAPSLASAQFGQQNTTGFFDRTLPFEGPYFGIHAAATLPSVAMEVGASGFDVDDVSFDEGDATLSFSTDAVGARGELFVGAGLQSQSLYYGAEINYALGHAMADDALEAAEGLTAQVSDGYGLSVRLGGVLEEGTSMLYGRLSYQVRNLEVQAESGGDQASDDTTFVGIGVGVGLEYRSTQLPVMMRVEGNLYQYGDEDLFSGAHEVEFTEAAMNLGVGYAW</sequence>
<protein>
    <recommendedName>
        <fullName evidence="4">Outer membrane protein beta-barrel domain-containing protein</fullName>
    </recommendedName>
</protein>
<feature type="chain" id="PRO_5002640373" description="Outer membrane protein beta-barrel domain-containing protein" evidence="1">
    <location>
        <begin position="30"/>
        <end position="243"/>
    </location>
</feature>
<gene>
    <name evidence="2" type="ordered locus">Hhal_0509</name>
</gene>
<evidence type="ECO:0008006" key="4">
    <source>
        <dbReference type="Google" id="ProtNLM"/>
    </source>
</evidence>
<dbReference type="Gene3D" id="2.40.160.20">
    <property type="match status" value="1"/>
</dbReference>
<dbReference type="Proteomes" id="UP000000647">
    <property type="component" value="Chromosome"/>
</dbReference>
<dbReference type="InterPro" id="IPR011250">
    <property type="entry name" value="OMP/PagP_B-barrel"/>
</dbReference>
<evidence type="ECO:0000313" key="2">
    <source>
        <dbReference type="EMBL" id="ABM61296.1"/>
    </source>
</evidence>
<dbReference type="HOGENOM" id="CLU_1141320_0_0_6"/>
<accession>A1WUD4</accession>
<reference evidence="2 3" key="2">
    <citation type="journal article" date="2013" name="Stand. Genomic Sci.">
        <title>Complete genome sequence of Halorhodospira halophila SL1.</title>
        <authorList>
            <person name="Challacombe J.F."/>
            <person name="Majid S."/>
            <person name="Deole R."/>
            <person name="Brettin T.S."/>
            <person name="Bruce D."/>
            <person name="Delano S.F."/>
            <person name="Detter J.C."/>
            <person name="Gleasner C.D."/>
            <person name="Han C.S."/>
            <person name="Misra M."/>
            <person name="Reitenga K.G."/>
            <person name="Mikhailova N."/>
            <person name="Woyke T."/>
            <person name="Pitluck S."/>
            <person name="Nolan M."/>
            <person name="Land M.L."/>
            <person name="Saunders E."/>
            <person name="Tapia R."/>
            <person name="Lapidus A."/>
            <person name="Ivanova N."/>
            <person name="Hoff W.D."/>
        </authorList>
    </citation>
    <scope>NUCLEOTIDE SEQUENCE [LARGE SCALE GENOMIC DNA]</scope>
    <source>
        <strain evidence="3">DSM 244 / SL1</strain>
    </source>
</reference>
<organism evidence="2 3">
    <name type="scientific">Halorhodospira halophila (strain DSM 244 / SL1)</name>
    <name type="common">Ectothiorhodospira halophila (strain DSM 244 / SL1)</name>
    <dbReference type="NCBI Taxonomy" id="349124"/>
    <lineage>
        <taxon>Bacteria</taxon>
        <taxon>Pseudomonadati</taxon>
        <taxon>Pseudomonadota</taxon>
        <taxon>Gammaproteobacteria</taxon>
        <taxon>Chromatiales</taxon>
        <taxon>Ectothiorhodospiraceae</taxon>
        <taxon>Halorhodospira</taxon>
    </lineage>
</organism>
<dbReference type="EMBL" id="CP000544">
    <property type="protein sequence ID" value="ABM61296.1"/>
    <property type="molecule type" value="Genomic_DNA"/>
</dbReference>
<keyword evidence="3" id="KW-1185">Reference proteome</keyword>
<evidence type="ECO:0000256" key="1">
    <source>
        <dbReference type="SAM" id="SignalP"/>
    </source>
</evidence>
<reference evidence="3" key="1">
    <citation type="submission" date="2006-12" db="EMBL/GenBank/DDBJ databases">
        <title>Complete sequence of Halorhodospira halophila SL1.</title>
        <authorList>
            <consortium name="US DOE Joint Genome Institute"/>
            <person name="Copeland A."/>
            <person name="Lucas S."/>
            <person name="Lapidus A."/>
            <person name="Barry K."/>
            <person name="Detter J.C."/>
            <person name="Glavina del Rio T."/>
            <person name="Hammon N."/>
            <person name="Israni S."/>
            <person name="Dalin E."/>
            <person name="Tice H."/>
            <person name="Pitluck S."/>
            <person name="Saunders E."/>
            <person name="Brettin T."/>
            <person name="Bruce D."/>
            <person name="Han C."/>
            <person name="Tapia R."/>
            <person name="Schmutz J."/>
            <person name="Larimer F."/>
            <person name="Land M."/>
            <person name="Hauser L."/>
            <person name="Kyrpides N."/>
            <person name="Mikhailova N."/>
            <person name="Hoff W."/>
            <person name="Richardson P."/>
        </authorList>
    </citation>
    <scope>NUCLEOTIDE SEQUENCE [LARGE SCALE GENOMIC DNA]</scope>
    <source>
        <strain evidence="3">DSM 244 / SL1</strain>
    </source>
</reference>
<dbReference type="STRING" id="349124.Hhal_0509"/>